<dbReference type="FunFam" id="3.20.20.70:FF:000138">
    <property type="entry name" value="NADPH dehydrogenase 1"/>
    <property type="match status" value="1"/>
</dbReference>
<proteinExistence type="predicted"/>
<organism evidence="2 3">
    <name type="scientific">Hymenoscyphus albidus</name>
    <dbReference type="NCBI Taxonomy" id="595503"/>
    <lineage>
        <taxon>Eukaryota</taxon>
        <taxon>Fungi</taxon>
        <taxon>Dikarya</taxon>
        <taxon>Ascomycota</taxon>
        <taxon>Pezizomycotina</taxon>
        <taxon>Leotiomycetes</taxon>
        <taxon>Helotiales</taxon>
        <taxon>Helotiaceae</taxon>
        <taxon>Hymenoscyphus</taxon>
    </lineage>
</organism>
<dbReference type="OrthoDB" id="276546at2759"/>
<dbReference type="InterPro" id="IPR013785">
    <property type="entry name" value="Aldolase_TIM"/>
</dbReference>
<dbReference type="PANTHER" id="PTHR22893">
    <property type="entry name" value="NADH OXIDOREDUCTASE-RELATED"/>
    <property type="match status" value="1"/>
</dbReference>
<reference evidence="2" key="1">
    <citation type="submission" date="2021-07" db="EMBL/GenBank/DDBJ databases">
        <authorList>
            <person name="Durling M."/>
        </authorList>
    </citation>
    <scope>NUCLEOTIDE SEQUENCE</scope>
</reference>
<protein>
    <recommendedName>
        <fullName evidence="1">NADH:flavin oxidoreductase/NADH oxidase N-terminal domain-containing protein</fullName>
    </recommendedName>
</protein>
<sequence length="377" mass="41654">MSLFQPLKIGNVTLQNRVVLAPLTRLRASDDHVPLPMVAEYYAQRGSSPGTLLISEGAFIRPEAGGMTNVPGIWNQAQIDAWKVVTDAVHTKKSFIFLQLWALGRAAEEPVLKEELGPDAKVVSASDIPISTPSKVISAYVSGTSVPTPLTEEEIQAYIKNYAQAAKNSIAAGFDGVEIHGANGYLVDQFLQDVSNKRTDQWGGSIEKRARFGLEVAKAVVEAVGAERTGIRMSPFSTFQSMKMDDPRPQFSYYTQELKKLSLAYIHIVEGRGIGGLLKPPPEESIDFLLDIWGTSPVLLASGFSPETAIKRSDDETARGRNVAIVFGRHFISNPDLPYRIQNGIPLIPYDRSTFYLRKQEKGYTTYPFNKEFEARL</sequence>
<dbReference type="SUPFAM" id="SSF51395">
    <property type="entry name" value="FMN-linked oxidoreductases"/>
    <property type="match status" value="1"/>
</dbReference>
<evidence type="ECO:0000259" key="1">
    <source>
        <dbReference type="Pfam" id="PF00724"/>
    </source>
</evidence>
<dbReference type="CDD" id="cd02933">
    <property type="entry name" value="OYE_like_FMN"/>
    <property type="match status" value="1"/>
</dbReference>
<dbReference type="EMBL" id="CAJVRM010000640">
    <property type="protein sequence ID" value="CAG8982509.1"/>
    <property type="molecule type" value="Genomic_DNA"/>
</dbReference>
<dbReference type="AlphaFoldDB" id="A0A9N9M1S1"/>
<evidence type="ECO:0000313" key="2">
    <source>
        <dbReference type="EMBL" id="CAG8982509.1"/>
    </source>
</evidence>
<name>A0A9N9M1S1_9HELO</name>
<dbReference type="PANTHER" id="PTHR22893:SF91">
    <property type="entry name" value="NADPH DEHYDROGENASE 2-RELATED"/>
    <property type="match status" value="1"/>
</dbReference>
<accession>A0A9N9M1S1</accession>
<evidence type="ECO:0000313" key="3">
    <source>
        <dbReference type="Proteomes" id="UP000701801"/>
    </source>
</evidence>
<dbReference type="InterPro" id="IPR045247">
    <property type="entry name" value="Oye-like"/>
</dbReference>
<dbReference type="InterPro" id="IPR001155">
    <property type="entry name" value="OxRdtase_FMN_N"/>
</dbReference>
<dbReference type="GO" id="GO:0003959">
    <property type="term" value="F:NADPH dehydrogenase activity"/>
    <property type="evidence" value="ECO:0007669"/>
    <property type="project" value="TreeGrafter"/>
</dbReference>
<dbReference type="GO" id="GO:0010181">
    <property type="term" value="F:FMN binding"/>
    <property type="evidence" value="ECO:0007669"/>
    <property type="project" value="InterPro"/>
</dbReference>
<dbReference type="Pfam" id="PF00724">
    <property type="entry name" value="Oxidored_FMN"/>
    <property type="match status" value="1"/>
</dbReference>
<dbReference type="Proteomes" id="UP000701801">
    <property type="component" value="Unassembled WGS sequence"/>
</dbReference>
<gene>
    <name evidence="2" type="ORF">HYALB_00002289</name>
</gene>
<comment type="caution">
    <text evidence="2">The sequence shown here is derived from an EMBL/GenBank/DDBJ whole genome shotgun (WGS) entry which is preliminary data.</text>
</comment>
<feature type="domain" description="NADH:flavin oxidoreductase/NADH oxidase N-terminal" evidence="1">
    <location>
        <begin position="2"/>
        <end position="346"/>
    </location>
</feature>
<keyword evidence="3" id="KW-1185">Reference proteome</keyword>
<dbReference type="Gene3D" id="3.20.20.70">
    <property type="entry name" value="Aldolase class I"/>
    <property type="match status" value="1"/>
</dbReference>